<proteinExistence type="predicted"/>
<protein>
    <submittedName>
        <fullName evidence="2">Uncharacterized protein</fullName>
    </submittedName>
</protein>
<name>A0AC35GB56_9BILA</name>
<dbReference type="Proteomes" id="UP000887580">
    <property type="component" value="Unplaced"/>
</dbReference>
<organism evidence="1 2">
    <name type="scientific">Panagrolaimus sp. PS1159</name>
    <dbReference type="NCBI Taxonomy" id="55785"/>
    <lineage>
        <taxon>Eukaryota</taxon>
        <taxon>Metazoa</taxon>
        <taxon>Ecdysozoa</taxon>
        <taxon>Nematoda</taxon>
        <taxon>Chromadorea</taxon>
        <taxon>Rhabditida</taxon>
        <taxon>Tylenchina</taxon>
        <taxon>Panagrolaimomorpha</taxon>
        <taxon>Panagrolaimoidea</taxon>
        <taxon>Panagrolaimidae</taxon>
        <taxon>Panagrolaimus</taxon>
    </lineage>
</organism>
<evidence type="ECO:0000313" key="1">
    <source>
        <dbReference type="Proteomes" id="UP000887580"/>
    </source>
</evidence>
<evidence type="ECO:0000313" key="2">
    <source>
        <dbReference type="WBParaSite" id="PS1159_v2.g3578.t1"/>
    </source>
</evidence>
<sequence length="368" mass="41171">MAALCLKNVEPLEGAKLDSSLKKLTAFVKKTKSISSKEPLLIPELSKLNVLKFLDEIATNFCEAKIKSSDVNDLVVFVVHVSSLYPQFPDLLLTEPKKQFPTKKSEKIENPVKFKVDLKFLGELILNGVFALAYLVATDAGEFNNVPFLMPFCKQLFFDFTGTIPLSQNDKIPDSFREKITQLISPVLTDSNRKAIVNLMKKYFDDLIKHVNTVRVKMNKIYKGIKRQERTKGDAIQSDRQAFTTAKNNLIASFKPSDDDEALTKQLDTAINEGKTLLWPDKDSQMFYEQLEDVVRLSPLKATITAAVADEGDVEADVDEQISLAVAESIDAVDFSELETPASIEAPVSDEIEEDENEESTIICFTNT</sequence>
<accession>A0AC35GB56</accession>
<dbReference type="WBParaSite" id="PS1159_v2.g3578.t1">
    <property type="protein sequence ID" value="PS1159_v2.g3578.t1"/>
    <property type="gene ID" value="PS1159_v2.g3578"/>
</dbReference>
<reference evidence="2" key="1">
    <citation type="submission" date="2022-11" db="UniProtKB">
        <authorList>
            <consortium name="WormBaseParasite"/>
        </authorList>
    </citation>
    <scope>IDENTIFICATION</scope>
</reference>